<evidence type="ECO:0000256" key="1">
    <source>
        <dbReference type="SAM" id="MobiDB-lite"/>
    </source>
</evidence>
<name>A0ABW2L4F1_9BACT</name>
<feature type="chain" id="PRO_5045654054" description="Lipoprotein" evidence="2">
    <location>
        <begin position="23"/>
        <end position="67"/>
    </location>
</feature>
<proteinExistence type="predicted"/>
<keyword evidence="2" id="KW-0732">Signal</keyword>
<reference evidence="4" key="1">
    <citation type="journal article" date="2019" name="Int. J. Syst. Evol. Microbiol.">
        <title>The Global Catalogue of Microorganisms (GCM) 10K type strain sequencing project: providing services to taxonomists for standard genome sequencing and annotation.</title>
        <authorList>
            <consortium name="The Broad Institute Genomics Platform"/>
            <consortium name="The Broad Institute Genome Sequencing Center for Infectious Disease"/>
            <person name="Wu L."/>
            <person name="Ma J."/>
        </authorList>
    </citation>
    <scope>NUCLEOTIDE SEQUENCE [LARGE SCALE GENOMIC DNA]</scope>
    <source>
        <strain evidence="4">CGMCC 4.1467</strain>
    </source>
</reference>
<dbReference type="EMBL" id="JBHTBS010000002">
    <property type="protein sequence ID" value="MFC7336460.1"/>
    <property type="molecule type" value="Genomic_DNA"/>
</dbReference>
<dbReference type="Proteomes" id="UP001596472">
    <property type="component" value="Unassembled WGS sequence"/>
</dbReference>
<evidence type="ECO:0000256" key="2">
    <source>
        <dbReference type="SAM" id="SignalP"/>
    </source>
</evidence>
<accession>A0ABW2L4F1</accession>
<dbReference type="RefSeq" id="WP_379709686.1">
    <property type="nucleotide sequence ID" value="NZ_JBHTBS010000002.1"/>
</dbReference>
<sequence length="67" mass="7486">MKMIITKAAGLSIILVSGLSVSGCLMEQTVTDSSGQVIYQKPVVENPFESEQKKEQEVEERERELGW</sequence>
<feature type="region of interest" description="Disordered" evidence="1">
    <location>
        <begin position="48"/>
        <end position="67"/>
    </location>
</feature>
<evidence type="ECO:0000313" key="3">
    <source>
        <dbReference type="EMBL" id="MFC7336460.1"/>
    </source>
</evidence>
<evidence type="ECO:0008006" key="5">
    <source>
        <dbReference type="Google" id="ProtNLM"/>
    </source>
</evidence>
<evidence type="ECO:0000313" key="4">
    <source>
        <dbReference type="Proteomes" id="UP001596472"/>
    </source>
</evidence>
<keyword evidence="4" id="KW-1185">Reference proteome</keyword>
<gene>
    <name evidence="3" type="ORF">ACFQY0_04660</name>
</gene>
<comment type="caution">
    <text evidence="3">The sequence shown here is derived from an EMBL/GenBank/DDBJ whole genome shotgun (WGS) entry which is preliminary data.</text>
</comment>
<protein>
    <recommendedName>
        <fullName evidence="5">Lipoprotein</fullName>
    </recommendedName>
</protein>
<organism evidence="3 4">
    <name type="scientific">Haloferula chungangensis</name>
    <dbReference type="NCBI Taxonomy" id="1048331"/>
    <lineage>
        <taxon>Bacteria</taxon>
        <taxon>Pseudomonadati</taxon>
        <taxon>Verrucomicrobiota</taxon>
        <taxon>Verrucomicrobiia</taxon>
        <taxon>Verrucomicrobiales</taxon>
        <taxon>Verrucomicrobiaceae</taxon>
        <taxon>Haloferula</taxon>
    </lineage>
</organism>
<feature type="signal peptide" evidence="2">
    <location>
        <begin position="1"/>
        <end position="22"/>
    </location>
</feature>
<feature type="compositionally biased region" description="Basic and acidic residues" evidence="1">
    <location>
        <begin position="50"/>
        <end position="67"/>
    </location>
</feature>
<dbReference type="PROSITE" id="PS51257">
    <property type="entry name" value="PROKAR_LIPOPROTEIN"/>
    <property type="match status" value="1"/>
</dbReference>